<dbReference type="Proteomes" id="UP000490386">
    <property type="component" value="Unassembled WGS sequence"/>
</dbReference>
<dbReference type="Gene3D" id="3.90.79.10">
    <property type="entry name" value="Nucleoside Triphosphate Pyrophosphohydrolase"/>
    <property type="match status" value="1"/>
</dbReference>
<dbReference type="EMBL" id="WBJX01000001">
    <property type="protein sequence ID" value="KAB1639265.1"/>
    <property type="molecule type" value="Genomic_DNA"/>
</dbReference>
<dbReference type="OrthoDB" id="3266865at2"/>
<proteinExistence type="predicted"/>
<keyword evidence="2" id="KW-1185">Reference proteome</keyword>
<evidence type="ECO:0000313" key="1">
    <source>
        <dbReference type="EMBL" id="KAB1639265.1"/>
    </source>
</evidence>
<name>A0A7J5B505_9MICO</name>
<dbReference type="AlphaFoldDB" id="A0A7J5B505"/>
<dbReference type="Pfam" id="PF16262">
    <property type="entry name" value="DUF4916"/>
    <property type="match status" value="1"/>
</dbReference>
<dbReference type="SUPFAM" id="SSF55811">
    <property type="entry name" value="Nudix"/>
    <property type="match status" value="1"/>
</dbReference>
<accession>A0A7J5B505</accession>
<sequence>MTVRTPDPESGWMNDDELALVRRRVPMLYVEAIPVRVDAAGKVEHLGVLLRADNQGVMTRSFVSGRVQYGESIRDALLRHLEKDLGTMAFPALPQALAPFTVAEFSPMPGSGLFDSRQHAVALEFIVPVAGECNPRQDALEITWLTPQQALDPDLLEELEGGRGHVLRTAIGHLGLWP</sequence>
<dbReference type="InterPro" id="IPR015797">
    <property type="entry name" value="NUDIX_hydrolase-like_dom_sf"/>
</dbReference>
<protein>
    <submittedName>
        <fullName evidence="1">DUF4916 domain-containing protein</fullName>
    </submittedName>
</protein>
<organism evidence="1 2">
    <name type="scientific">Pseudoclavibacter terrae</name>
    <dbReference type="NCBI Taxonomy" id="1530195"/>
    <lineage>
        <taxon>Bacteria</taxon>
        <taxon>Bacillati</taxon>
        <taxon>Actinomycetota</taxon>
        <taxon>Actinomycetes</taxon>
        <taxon>Micrococcales</taxon>
        <taxon>Microbacteriaceae</taxon>
        <taxon>Pseudoclavibacter</taxon>
    </lineage>
</organism>
<gene>
    <name evidence="1" type="ORF">F8O03_02690</name>
</gene>
<reference evidence="1 2" key="1">
    <citation type="submission" date="2019-09" db="EMBL/GenBank/DDBJ databases">
        <title>Phylogeny of genus Pseudoclavibacter and closely related genus.</title>
        <authorList>
            <person name="Li Y."/>
        </authorList>
    </citation>
    <scope>NUCLEOTIDE SEQUENCE [LARGE SCALE GENOMIC DNA]</scope>
    <source>
        <strain evidence="1 2">THG-MD12</strain>
    </source>
</reference>
<dbReference type="InterPro" id="IPR032582">
    <property type="entry name" value="DUF4916"/>
</dbReference>
<dbReference type="RefSeq" id="WP_151422271.1">
    <property type="nucleotide sequence ID" value="NZ_CANKVH010000011.1"/>
</dbReference>
<comment type="caution">
    <text evidence="1">The sequence shown here is derived from an EMBL/GenBank/DDBJ whole genome shotgun (WGS) entry which is preliminary data.</text>
</comment>
<evidence type="ECO:0000313" key="2">
    <source>
        <dbReference type="Proteomes" id="UP000490386"/>
    </source>
</evidence>